<dbReference type="Gene3D" id="3.40.50.150">
    <property type="entry name" value="Vaccinia Virus protein VP39"/>
    <property type="match status" value="1"/>
</dbReference>
<accession>A0A7V8VDW0</accession>
<reference evidence="2 3" key="1">
    <citation type="submission" date="2020-07" db="EMBL/GenBank/DDBJ databases">
        <title>Thermogemmata thermophila gen. nov., sp. nov., a novel moderate thermophilic planctomycete from a Kamchatka hot spring.</title>
        <authorList>
            <person name="Elcheninov A.G."/>
            <person name="Podosokorskaya O.A."/>
            <person name="Kovaleva O.L."/>
            <person name="Novikov A."/>
            <person name="Bonch-Osmolovskaya E.A."/>
            <person name="Toshchakov S.V."/>
            <person name="Kublanov I.V."/>
        </authorList>
    </citation>
    <scope>NUCLEOTIDE SEQUENCE [LARGE SCALE GENOMIC DNA]</scope>
    <source>
        <strain evidence="2 3">2918</strain>
    </source>
</reference>
<dbReference type="InterPro" id="IPR029063">
    <property type="entry name" value="SAM-dependent_MTases_sf"/>
</dbReference>
<dbReference type="PANTHER" id="PTHR42912:SF86">
    <property type="entry name" value="BLL4992 PROTEIN"/>
    <property type="match status" value="1"/>
</dbReference>
<dbReference type="Proteomes" id="UP000542342">
    <property type="component" value="Unassembled WGS sequence"/>
</dbReference>
<proteinExistence type="predicted"/>
<dbReference type="PANTHER" id="PTHR42912">
    <property type="entry name" value="METHYLTRANSFERASE"/>
    <property type="match status" value="1"/>
</dbReference>
<dbReference type="EMBL" id="JACEFB010000003">
    <property type="protein sequence ID" value="MBA2225957.1"/>
    <property type="molecule type" value="Genomic_DNA"/>
</dbReference>
<dbReference type="InterPro" id="IPR050508">
    <property type="entry name" value="Methyltransf_Superfamily"/>
</dbReference>
<keyword evidence="2" id="KW-0808">Transferase</keyword>
<dbReference type="SUPFAM" id="SSF53335">
    <property type="entry name" value="S-adenosyl-L-methionine-dependent methyltransferases"/>
    <property type="match status" value="1"/>
</dbReference>
<feature type="domain" description="Methyltransferase type 11" evidence="1">
    <location>
        <begin position="71"/>
        <end position="169"/>
    </location>
</feature>
<sequence>MLGLTLVGAVPLRVSLYAQEKSVKPGINDAFKNPDINKYLKTFEGESREIYQQRQKIVGVCGLRAGMIVADIGAGTGLFTRLFAQEVGPEGKVYAVDISEKFLAYIERTCREAGLRNVITVQGSDVSPNLPSNSVDLVFICDTYHHFEYPFRMMTAIHKALKPQGRVVLIDFHRIPGKSSEWVLGHVRAGQEVFEKEILSCGFRRLREEKELGLKENYCLIFEKVSSDQQESPKSGK</sequence>
<comment type="caution">
    <text evidence="2">The sequence shown here is derived from an EMBL/GenBank/DDBJ whole genome shotgun (WGS) entry which is preliminary data.</text>
</comment>
<dbReference type="Pfam" id="PF08241">
    <property type="entry name" value="Methyltransf_11"/>
    <property type="match status" value="1"/>
</dbReference>
<name>A0A7V8VDW0_9BACT</name>
<dbReference type="AlphaFoldDB" id="A0A7V8VDW0"/>
<dbReference type="GO" id="GO:0032259">
    <property type="term" value="P:methylation"/>
    <property type="evidence" value="ECO:0007669"/>
    <property type="project" value="UniProtKB-KW"/>
</dbReference>
<dbReference type="CDD" id="cd02440">
    <property type="entry name" value="AdoMet_MTases"/>
    <property type="match status" value="1"/>
</dbReference>
<organism evidence="2 3">
    <name type="scientific">Thermogemmata fonticola</name>
    <dbReference type="NCBI Taxonomy" id="2755323"/>
    <lineage>
        <taxon>Bacteria</taxon>
        <taxon>Pseudomonadati</taxon>
        <taxon>Planctomycetota</taxon>
        <taxon>Planctomycetia</taxon>
        <taxon>Gemmatales</taxon>
        <taxon>Gemmataceae</taxon>
        <taxon>Thermogemmata</taxon>
    </lineage>
</organism>
<dbReference type="InterPro" id="IPR013216">
    <property type="entry name" value="Methyltransf_11"/>
</dbReference>
<keyword evidence="2" id="KW-0489">Methyltransferase</keyword>
<protein>
    <submittedName>
        <fullName evidence="2">Class I SAM-dependent methyltransferase</fullName>
    </submittedName>
</protein>
<dbReference type="GO" id="GO:0008757">
    <property type="term" value="F:S-adenosylmethionine-dependent methyltransferase activity"/>
    <property type="evidence" value="ECO:0007669"/>
    <property type="project" value="InterPro"/>
</dbReference>
<evidence type="ECO:0000313" key="3">
    <source>
        <dbReference type="Proteomes" id="UP000542342"/>
    </source>
</evidence>
<gene>
    <name evidence="2" type="ORF">H0921_07260</name>
</gene>
<evidence type="ECO:0000313" key="2">
    <source>
        <dbReference type="EMBL" id="MBA2225957.1"/>
    </source>
</evidence>
<evidence type="ECO:0000259" key="1">
    <source>
        <dbReference type="Pfam" id="PF08241"/>
    </source>
</evidence>
<keyword evidence="3" id="KW-1185">Reference proteome</keyword>